<dbReference type="InterPro" id="IPR029044">
    <property type="entry name" value="Nucleotide-diphossugar_trans"/>
</dbReference>
<dbReference type="Proteomes" id="UP001596002">
    <property type="component" value="Unassembled WGS sequence"/>
</dbReference>
<dbReference type="RefSeq" id="WP_380026486.1">
    <property type="nucleotide sequence ID" value="NZ_JBHSHC010000106.1"/>
</dbReference>
<name>A0ABV9Q246_9BACL</name>
<dbReference type="InterPro" id="IPR025877">
    <property type="entry name" value="MobA-like_NTP_Trfase"/>
</dbReference>
<evidence type="ECO:0000259" key="1">
    <source>
        <dbReference type="Pfam" id="PF12804"/>
    </source>
</evidence>
<dbReference type="GO" id="GO:0016779">
    <property type="term" value="F:nucleotidyltransferase activity"/>
    <property type="evidence" value="ECO:0007669"/>
    <property type="project" value="UniProtKB-KW"/>
</dbReference>
<reference evidence="3" key="1">
    <citation type="journal article" date="2019" name="Int. J. Syst. Evol. Microbiol.">
        <title>The Global Catalogue of Microorganisms (GCM) 10K type strain sequencing project: providing services to taxonomists for standard genome sequencing and annotation.</title>
        <authorList>
            <consortium name="The Broad Institute Genomics Platform"/>
            <consortium name="The Broad Institute Genome Sequencing Center for Infectious Disease"/>
            <person name="Wu L."/>
            <person name="Ma J."/>
        </authorList>
    </citation>
    <scope>NUCLEOTIDE SEQUENCE [LARGE SCALE GENOMIC DNA]</scope>
    <source>
        <strain evidence="3">WYCCWR 12678</strain>
    </source>
</reference>
<keyword evidence="2" id="KW-0548">Nucleotidyltransferase</keyword>
<dbReference type="Gene3D" id="3.90.550.10">
    <property type="entry name" value="Spore Coat Polysaccharide Biosynthesis Protein SpsA, Chain A"/>
    <property type="match status" value="1"/>
</dbReference>
<evidence type="ECO:0000313" key="3">
    <source>
        <dbReference type="Proteomes" id="UP001596002"/>
    </source>
</evidence>
<keyword evidence="2" id="KW-0808">Transferase</keyword>
<accession>A0ABV9Q246</accession>
<proteinExistence type="predicted"/>
<dbReference type="EMBL" id="JBHSHC010000106">
    <property type="protein sequence ID" value="MFC4768536.1"/>
    <property type="molecule type" value="Genomic_DNA"/>
</dbReference>
<comment type="caution">
    <text evidence="2">The sequence shown here is derived from an EMBL/GenBank/DDBJ whole genome shotgun (WGS) entry which is preliminary data.</text>
</comment>
<protein>
    <submittedName>
        <fullName evidence="2">Molybdenum cofactor guanylyltransferase</fullName>
    </submittedName>
</protein>
<gene>
    <name evidence="2" type="ORF">ACFO8Q_14420</name>
</gene>
<dbReference type="Pfam" id="PF12804">
    <property type="entry name" value="NTP_transf_3"/>
    <property type="match status" value="1"/>
</dbReference>
<sequence>MLACVLTGGNKVEFSPEGKAFARIHGKTMLEYVTEALAGVSAIQKIVVIKDHERLIDSVHEALQQGPEQDQYVLIVTCDVPFLTTEAVEDFLARCQSDADLYYPIVDKRDYERRFPGIRRTYVKLKEGTFTGGNLFLVKPGKLLPILGRVEKILELRKSPLALSAELGVSFVVRLLLTKLAGLLTISKLETRIAEMFELDARAVISPYPEVAHDIDRPDDLEWATKMLSG</sequence>
<dbReference type="SUPFAM" id="SSF53448">
    <property type="entry name" value="Nucleotide-diphospho-sugar transferases"/>
    <property type="match status" value="1"/>
</dbReference>
<evidence type="ECO:0000313" key="2">
    <source>
        <dbReference type="EMBL" id="MFC4768536.1"/>
    </source>
</evidence>
<organism evidence="2 3">
    <name type="scientific">Effusibacillus consociatus</name>
    <dbReference type="NCBI Taxonomy" id="1117041"/>
    <lineage>
        <taxon>Bacteria</taxon>
        <taxon>Bacillati</taxon>
        <taxon>Bacillota</taxon>
        <taxon>Bacilli</taxon>
        <taxon>Bacillales</taxon>
        <taxon>Alicyclobacillaceae</taxon>
        <taxon>Effusibacillus</taxon>
    </lineage>
</organism>
<feature type="domain" description="MobA-like NTP transferase" evidence="1">
    <location>
        <begin position="3"/>
        <end position="110"/>
    </location>
</feature>
<keyword evidence="3" id="KW-1185">Reference proteome</keyword>